<accession>A0A9P5Z6L6</accession>
<gene>
    <name evidence="1" type="ORF">BDN70DRAFT_929842</name>
</gene>
<dbReference type="OrthoDB" id="674604at2759"/>
<dbReference type="PANTHER" id="PTHR10622">
    <property type="entry name" value="HET DOMAIN-CONTAINING PROTEIN"/>
    <property type="match status" value="1"/>
</dbReference>
<evidence type="ECO:0000313" key="2">
    <source>
        <dbReference type="Proteomes" id="UP000807469"/>
    </source>
</evidence>
<reference evidence="1" key="1">
    <citation type="submission" date="2020-11" db="EMBL/GenBank/DDBJ databases">
        <authorList>
            <consortium name="DOE Joint Genome Institute"/>
            <person name="Ahrendt S."/>
            <person name="Riley R."/>
            <person name="Andreopoulos W."/>
            <person name="Labutti K."/>
            <person name="Pangilinan J."/>
            <person name="Ruiz-Duenas F.J."/>
            <person name="Barrasa J.M."/>
            <person name="Sanchez-Garcia M."/>
            <person name="Camarero S."/>
            <person name="Miyauchi S."/>
            <person name="Serrano A."/>
            <person name="Linde D."/>
            <person name="Babiker R."/>
            <person name="Drula E."/>
            <person name="Ayuso-Fernandez I."/>
            <person name="Pacheco R."/>
            <person name="Padilla G."/>
            <person name="Ferreira P."/>
            <person name="Barriuso J."/>
            <person name="Kellner H."/>
            <person name="Castanera R."/>
            <person name="Alfaro M."/>
            <person name="Ramirez L."/>
            <person name="Pisabarro A.G."/>
            <person name="Kuo A."/>
            <person name="Tritt A."/>
            <person name="Lipzen A."/>
            <person name="He G."/>
            <person name="Yan M."/>
            <person name="Ng V."/>
            <person name="Cullen D."/>
            <person name="Martin F."/>
            <person name="Rosso M.-N."/>
            <person name="Henrissat B."/>
            <person name="Hibbett D."/>
            <person name="Martinez A.T."/>
            <person name="Grigoriev I.V."/>
        </authorList>
    </citation>
    <scope>NUCLEOTIDE SEQUENCE</scope>
    <source>
        <strain evidence="1">CIRM-BRFM 674</strain>
    </source>
</reference>
<dbReference type="EMBL" id="MU155163">
    <property type="protein sequence ID" value="KAF9482592.1"/>
    <property type="molecule type" value="Genomic_DNA"/>
</dbReference>
<protein>
    <recommendedName>
        <fullName evidence="3">Heterokaryon incompatibility domain-containing protein</fullName>
    </recommendedName>
</protein>
<evidence type="ECO:0000313" key="1">
    <source>
        <dbReference type="EMBL" id="KAF9482592.1"/>
    </source>
</evidence>
<sequence length="189" mass="21523">MPSYQPREDAKRGAQLVPLGKKATSVRVLLHDERANLEELGEHVRKLRLVEDSSSSNGIKAPSKPLKGETYGICVMEQDKWFRRGWTLQELIAPPRIHFYLEGWQRLKENTENDNAEPEIQQIVLYATAIEAKELISFDPLTSIDIATRMTWAANRETTRGEDQAYSLMGIFGVHFPISYGEGAERAFF</sequence>
<name>A0A9P5Z6L6_9AGAR</name>
<keyword evidence="2" id="KW-1185">Reference proteome</keyword>
<evidence type="ECO:0008006" key="3">
    <source>
        <dbReference type="Google" id="ProtNLM"/>
    </source>
</evidence>
<dbReference type="PANTHER" id="PTHR10622:SF10">
    <property type="entry name" value="HET DOMAIN-CONTAINING PROTEIN"/>
    <property type="match status" value="1"/>
</dbReference>
<proteinExistence type="predicted"/>
<dbReference type="Proteomes" id="UP000807469">
    <property type="component" value="Unassembled WGS sequence"/>
</dbReference>
<organism evidence="1 2">
    <name type="scientific">Pholiota conissans</name>
    <dbReference type="NCBI Taxonomy" id="109636"/>
    <lineage>
        <taxon>Eukaryota</taxon>
        <taxon>Fungi</taxon>
        <taxon>Dikarya</taxon>
        <taxon>Basidiomycota</taxon>
        <taxon>Agaricomycotina</taxon>
        <taxon>Agaricomycetes</taxon>
        <taxon>Agaricomycetidae</taxon>
        <taxon>Agaricales</taxon>
        <taxon>Agaricineae</taxon>
        <taxon>Strophariaceae</taxon>
        <taxon>Pholiota</taxon>
    </lineage>
</organism>
<dbReference type="AlphaFoldDB" id="A0A9P5Z6L6"/>
<comment type="caution">
    <text evidence="1">The sequence shown here is derived from an EMBL/GenBank/DDBJ whole genome shotgun (WGS) entry which is preliminary data.</text>
</comment>